<dbReference type="InterPro" id="IPR006204">
    <property type="entry name" value="GHMP_kinase_N_dom"/>
</dbReference>
<keyword evidence="8 10" id="KW-0414">Isoprene biosynthesis</keyword>
<dbReference type="Gene3D" id="3.30.70.890">
    <property type="entry name" value="GHMP kinase, C-terminal domain"/>
    <property type="match status" value="1"/>
</dbReference>
<dbReference type="NCBIfam" id="NF011202">
    <property type="entry name" value="PRK14608.1"/>
    <property type="match status" value="1"/>
</dbReference>
<dbReference type="Gene3D" id="3.30.230.10">
    <property type="match status" value="1"/>
</dbReference>
<comment type="similarity">
    <text evidence="1 10">Belongs to the GHMP kinase family. IspE subfamily.</text>
</comment>
<accession>A0A1I4QWB3</accession>
<dbReference type="GO" id="GO:0005524">
    <property type="term" value="F:ATP binding"/>
    <property type="evidence" value="ECO:0007669"/>
    <property type="project" value="UniProtKB-UniRule"/>
</dbReference>
<organism evidence="13 14">
    <name type="scientific">Pleomorphomonas diazotrophica</name>
    <dbReference type="NCBI Taxonomy" id="1166257"/>
    <lineage>
        <taxon>Bacteria</taxon>
        <taxon>Pseudomonadati</taxon>
        <taxon>Pseudomonadota</taxon>
        <taxon>Alphaproteobacteria</taxon>
        <taxon>Hyphomicrobiales</taxon>
        <taxon>Pleomorphomonadaceae</taxon>
        <taxon>Pleomorphomonas</taxon>
    </lineage>
</organism>
<reference evidence="13 14" key="1">
    <citation type="submission" date="2017-12" db="EMBL/GenBank/DDBJ databases">
        <title>Anaerobic carbon monoxide metabolism by Pleomorphomonas carboxyditropha sp. nov., a new mesophilic hydrogenogenic carboxidotroph.</title>
        <authorList>
            <person name="Esquivel-Elizondo S."/>
            <person name="Krajmalnik-Brown R."/>
        </authorList>
    </citation>
    <scope>NUCLEOTIDE SEQUENCE [LARGE SCALE GENOMIC DNA]</scope>
    <source>
        <strain evidence="13 14">R5-392</strain>
    </source>
</reference>
<dbReference type="GO" id="GO:0050515">
    <property type="term" value="F:4-(cytidine 5'-diphospho)-2-C-methyl-D-erythritol kinase activity"/>
    <property type="evidence" value="ECO:0007669"/>
    <property type="project" value="UniProtKB-UniRule"/>
</dbReference>
<dbReference type="RefSeq" id="WP_101287470.1">
    <property type="nucleotide sequence ID" value="NZ_FOUQ01000001.1"/>
</dbReference>
<feature type="domain" description="GHMP kinase C-terminal" evidence="12">
    <location>
        <begin position="196"/>
        <end position="272"/>
    </location>
</feature>
<feature type="active site" evidence="10">
    <location>
        <position position="137"/>
    </location>
</feature>
<dbReference type="GO" id="GO:0019288">
    <property type="term" value="P:isopentenyl diphosphate biosynthetic process, methylerythritol 4-phosphate pathway"/>
    <property type="evidence" value="ECO:0007669"/>
    <property type="project" value="UniProtKB-UniRule"/>
</dbReference>
<dbReference type="InterPro" id="IPR036554">
    <property type="entry name" value="GHMP_kinase_C_sf"/>
</dbReference>
<dbReference type="AlphaFoldDB" id="A0A1I4QWB3"/>
<feature type="active site" evidence="10">
    <location>
        <position position="10"/>
    </location>
</feature>
<dbReference type="Pfam" id="PF08544">
    <property type="entry name" value="GHMP_kinases_C"/>
    <property type="match status" value="1"/>
</dbReference>
<gene>
    <name evidence="10" type="primary">ispE</name>
    <name evidence="13" type="ORF">CXZ10_03075</name>
</gene>
<dbReference type="SUPFAM" id="SSF55060">
    <property type="entry name" value="GHMP Kinase, C-terminal domain"/>
    <property type="match status" value="1"/>
</dbReference>
<comment type="function">
    <text evidence="10">Catalyzes the phosphorylation of the position 2 hydroxy group of 4-diphosphocytidyl-2C-methyl-D-erythritol.</text>
</comment>
<proteinExistence type="inferred from homology"/>
<evidence type="ECO:0000313" key="14">
    <source>
        <dbReference type="Proteomes" id="UP000233491"/>
    </source>
</evidence>
<dbReference type="Proteomes" id="UP000233491">
    <property type="component" value="Unassembled WGS sequence"/>
</dbReference>
<keyword evidence="7 10" id="KW-0067">ATP-binding</keyword>
<evidence type="ECO:0000256" key="7">
    <source>
        <dbReference type="ARBA" id="ARBA00022840"/>
    </source>
</evidence>
<dbReference type="GO" id="GO:0016114">
    <property type="term" value="P:terpenoid biosynthetic process"/>
    <property type="evidence" value="ECO:0007669"/>
    <property type="project" value="UniProtKB-UniRule"/>
</dbReference>
<dbReference type="OrthoDB" id="9809438at2"/>
<evidence type="ECO:0000313" key="13">
    <source>
        <dbReference type="EMBL" id="PKR90377.1"/>
    </source>
</evidence>
<evidence type="ECO:0000256" key="5">
    <source>
        <dbReference type="ARBA" id="ARBA00022741"/>
    </source>
</evidence>
<dbReference type="InterPro" id="IPR014721">
    <property type="entry name" value="Ribsml_uS5_D2-typ_fold_subgr"/>
</dbReference>
<dbReference type="InterPro" id="IPR020568">
    <property type="entry name" value="Ribosomal_Su5_D2-typ_SF"/>
</dbReference>
<comment type="caution">
    <text evidence="13">The sequence shown here is derived from an EMBL/GenBank/DDBJ whole genome shotgun (WGS) entry which is preliminary data.</text>
</comment>
<evidence type="ECO:0000256" key="4">
    <source>
        <dbReference type="ARBA" id="ARBA00022679"/>
    </source>
</evidence>
<keyword evidence="14" id="KW-1185">Reference proteome</keyword>
<dbReference type="InterPro" id="IPR004424">
    <property type="entry name" value="IspE"/>
</dbReference>
<evidence type="ECO:0000256" key="2">
    <source>
        <dbReference type="ARBA" id="ARBA00012052"/>
    </source>
</evidence>
<keyword evidence="4 10" id="KW-0808">Transferase</keyword>
<dbReference type="NCBIfam" id="TIGR00154">
    <property type="entry name" value="ispE"/>
    <property type="match status" value="1"/>
</dbReference>
<dbReference type="HAMAP" id="MF_00061">
    <property type="entry name" value="IspE"/>
    <property type="match status" value="1"/>
</dbReference>
<sequence length="286" mass="29583">MPIVEEARAKINLALHVTGRRADGYHDLDMLVAFADVGDSVTLATSDTDRFTIDGPMAAGLSADADNLVLRAVQGFRERIGPTEPLSVRLIKRLPVASGIGGGSADAAATLRGLCRLQGIDANDHALASLALSLGADVPMCLAGQPARVTGVGERIEPTAGQLAFGLLLVNPRVGVSTPAVFRALERRDNPGLPALPALGTIDDLSTFLAEKTRNDLEAPARAIAPVIGEVLAALGSLPGIRLSRMSGSGATCFGLFADRSSAEAAGARLEADHPNWWVAPASTTL</sequence>
<feature type="domain" description="GHMP kinase N-terminal" evidence="11">
    <location>
        <begin position="67"/>
        <end position="144"/>
    </location>
</feature>
<keyword evidence="6 10" id="KW-0418">Kinase</keyword>
<dbReference type="PANTHER" id="PTHR43527:SF2">
    <property type="entry name" value="4-DIPHOSPHOCYTIDYL-2-C-METHYL-D-ERYTHRITOL KINASE, CHLOROPLASTIC"/>
    <property type="match status" value="1"/>
</dbReference>
<keyword evidence="5 10" id="KW-0547">Nucleotide-binding</keyword>
<evidence type="ECO:0000259" key="11">
    <source>
        <dbReference type="Pfam" id="PF00288"/>
    </source>
</evidence>
<protein>
    <recommendedName>
        <fullName evidence="3 10">4-diphosphocytidyl-2-C-methyl-D-erythritol kinase</fullName>
        <shortName evidence="10">CMK</shortName>
        <ecNumber evidence="2 10">2.7.1.148</ecNumber>
    </recommendedName>
    <alternativeName>
        <fullName evidence="9 10">4-(cytidine-5'-diphospho)-2-C-methyl-D-erythritol kinase</fullName>
    </alternativeName>
</protein>
<dbReference type="SUPFAM" id="SSF54211">
    <property type="entry name" value="Ribosomal protein S5 domain 2-like"/>
    <property type="match status" value="1"/>
</dbReference>
<evidence type="ECO:0000259" key="12">
    <source>
        <dbReference type="Pfam" id="PF08544"/>
    </source>
</evidence>
<dbReference type="EC" id="2.7.1.148" evidence="2 10"/>
<feature type="binding site" evidence="10">
    <location>
        <begin position="95"/>
        <end position="105"/>
    </location>
    <ligand>
        <name>ATP</name>
        <dbReference type="ChEBI" id="CHEBI:30616"/>
    </ligand>
</feature>
<name>A0A1I4QWB3_9HYPH</name>
<comment type="pathway">
    <text evidence="10">Isoprenoid biosynthesis; isopentenyl diphosphate biosynthesis via DXP pathway; isopentenyl diphosphate from 1-deoxy-D-xylulose 5-phosphate: step 3/6.</text>
</comment>
<dbReference type="Pfam" id="PF00288">
    <property type="entry name" value="GHMP_kinases_N"/>
    <property type="match status" value="1"/>
</dbReference>
<dbReference type="PIRSF" id="PIRSF010376">
    <property type="entry name" value="IspE"/>
    <property type="match status" value="1"/>
</dbReference>
<dbReference type="EMBL" id="PJNW01000002">
    <property type="protein sequence ID" value="PKR90377.1"/>
    <property type="molecule type" value="Genomic_DNA"/>
</dbReference>
<comment type="catalytic activity">
    <reaction evidence="10">
        <text>4-CDP-2-C-methyl-D-erythritol + ATP = 4-CDP-2-C-methyl-D-erythritol 2-phosphate + ADP + H(+)</text>
        <dbReference type="Rhea" id="RHEA:18437"/>
        <dbReference type="ChEBI" id="CHEBI:15378"/>
        <dbReference type="ChEBI" id="CHEBI:30616"/>
        <dbReference type="ChEBI" id="CHEBI:57823"/>
        <dbReference type="ChEBI" id="CHEBI:57919"/>
        <dbReference type="ChEBI" id="CHEBI:456216"/>
        <dbReference type="EC" id="2.7.1.148"/>
    </reaction>
</comment>
<evidence type="ECO:0000256" key="3">
    <source>
        <dbReference type="ARBA" id="ARBA00017473"/>
    </source>
</evidence>
<dbReference type="InterPro" id="IPR013750">
    <property type="entry name" value="GHMP_kinase_C_dom"/>
</dbReference>
<evidence type="ECO:0000256" key="9">
    <source>
        <dbReference type="ARBA" id="ARBA00032554"/>
    </source>
</evidence>
<evidence type="ECO:0000256" key="1">
    <source>
        <dbReference type="ARBA" id="ARBA00009684"/>
    </source>
</evidence>
<evidence type="ECO:0000256" key="6">
    <source>
        <dbReference type="ARBA" id="ARBA00022777"/>
    </source>
</evidence>
<dbReference type="UniPathway" id="UPA00056">
    <property type="reaction ID" value="UER00094"/>
</dbReference>
<evidence type="ECO:0000256" key="10">
    <source>
        <dbReference type="HAMAP-Rule" id="MF_00061"/>
    </source>
</evidence>
<evidence type="ECO:0000256" key="8">
    <source>
        <dbReference type="ARBA" id="ARBA00023229"/>
    </source>
</evidence>
<dbReference type="PANTHER" id="PTHR43527">
    <property type="entry name" value="4-DIPHOSPHOCYTIDYL-2-C-METHYL-D-ERYTHRITOL KINASE, CHLOROPLASTIC"/>
    <property type="match status" value="1"/>
</dbReference>